<keyword evidence="4" id="KW-1133">Transmembrane helix</keyword>
<dbReference type="CDD" id="cd00176">
    <property type="entry name" value="SPEC"/>
    <property type="match status" value="1"/>
</dbReference>
<dbReference type="InterPro" id="IPR002017">
    <property type="entry name" value="Spectrin_repeat"/>
</dbReference>
<dbReference type="AlphaFoldDB" id="E9G7Y3"/>
<dbReference type="Gene3D" id="1.20.58.60">
    <property type="match status" value="2"/>
</dbReference>
<evidence type="ECO:0000256" key="5">
    <source>
        <dbReference type="ARBA" id="ARBA00023136"/>
    </source>
</evidence>
<dbReference type="SMART" id="SM00150">
    <property type="entry name" value="SPEC"/>
    <property type="match status" value="2"/>
</dbReference>
<dbReference type="STRING" id="6669.E9G7Y3"/>
<evidence type="ECO:0000256" key="6">
    <source>
        <dbReference type="SAM" id="MobiDB-lite"/>
    </source>
</evidence>
<organism evidence="7 8">
    <name type="scientific">Daphnia pulex</name>
    <name type="common">Water flea</name>
    <dbReference type="NCBI Taxonomy" id="6669"/>
    <lineage>
        <taxon>Eukaryota</taxon>
        <taxon>Metazoa</taxon>
        <taxon>Ecdysozoa</taxon>
        <taxon>Arthropoda</taxon>
        <taxon>Crustacea</taxon>
        <taxon>Branchiopoda</taxon>
        <taxon>Diplostraca</taxon>
        <taxon>Cladocera</taxon>
        <taxon>Anomopoda</taxon>
        <taxon>Daphniidae</taxon>
        <taxon>Daphnia</taxon>
    </lineage>
</organism>
<evidence type="ECO:0000256" key="4">
    <source>
        <dbReference type="ARBA" id="ARBA00022989"/>
    </source>
</evidence>
<reference evidence="7 8" key="1">
    <citation type="journal article" date="2011" name="Science">
        <title>The ecoresponsive genome of Daphnia pulex.</title>
        <authorList>
            <person name="Colbourne J.K."/>
            <person name="Pfrender M.E."/>
            <person name="Gilbert D."/>
            <person name="Thomas W.K."/>
            <person name="Tucker A."/>
            <person name="Oakley T.H."/>
            <person name="Tokishita S."/>
            <person name="Aerts A."/>
            <person name="Arnold G.J."/>
            <person name="Basu M.K."/>
            <person name="Bauer D.J."/>
            <person name="Caceres C.E."/>
            <person name="Carmel L."/>
            <person name="Casola C."/>
            <person name="Choi J.H."/>
            <person name="Detter J.C."/>
            <person name="Dong Q."/>
            <person name="Dusheyko S."/>
            <person name="Eads B.D."/>
            <person name="Frohlich T."/>
            <person name="Geiler-Samerotte K.A."/>
            <person name="Gerlach D."/>
            <person name="Hatcher P."/>
            <person name="Jogdeo S."/>
            <person name="Krijgsveld J."/>
            <person name="Kriventseva E.V."/>
            <person name="Kultz D."/>
            <person name="Laforsch C."/>
            <person name="Lindquist E."/>
            <person name="Lopez J."/>
            <person name="Manak J.R."/>
            <person name="Muller J."/>
            <person name="Pangilinan J."/>
            <person name="Patwardhan R.P."/>
            <person name="Pitluck S."/>
            <person name="Pritham E.J."/>
            <person name="Rechtsteiner A."/>
            <person name="Rho M."/>
            <person name="Rogozin I.B."/>
            <person name="Sakarya O."/>
            <person name="Salamov A."/>
            <person name="Schaack S."/>
            <person name="Shapiro H."/>
            <person name="Shiga Y."/>
            <person name="Skalitzky C."/>
            <person name="Smith Z."/>
            <person name="Souvorov A."/>
            <person name="Sung W."/>
            <person name="Tang Z."/>
            <person name="Tsuchiya D."/>
            <person name="Tu H."/>
            <person name="Vos H."/>
            <person name="Wang M."/>
            <person name="Wolf Y.I."/>
            <person name="Yamagata H."/>
            <person name="Yamada T."/>
            <person name="Ye Y."/>
            <person name="Shaw J.R."/>
            <person name="Andrews J."/>
            <person name="Crease T.J."/>
            <person name="Tang H."/>
            <person name="Lucas S.M."/>
            <person name="Robertson H.M."/>
            <person name="Bork P."/>
            <person name="Koonin E.V."/>
            <person name="Zdobnov E.M."/>
            <person name="Grigoriev I.V."/>
            <person name="Lynch M."/>
            <person name="Boore J.L."/>
        </authorList>
    </citation>
    <scope>NUCLEOTIDE SEQUENCE [LARGE SCALE GENOMIC DNA]</scope>
</reference>
<sequence>MVLQEEYQQLEMLAKSKERNLRDESGHALASPRSSSTAVGGKSTSCPLCPRKTWAQQEQDLWRLERWLEHAENQFRTHERIPTNMEPLEDTVQDFRELSLDLDSHKNIVMSLNIVVNHVAEHAVTADQRAADRLRIRLAAANSRWDAVCKSAARIQARLQSSLMQNEEYHRTIRDLVTWLERTETDIQGAEPIDLTVGTKQLKAQLTKFQDLYAQLSQFEPRVTSMREIADQVFAQSVEADSAQLRSKLAVLNDRLTSLLKICAQYKQLLDGALRNQGASVSPSTPSGLNLSGMSSPGCKSLRPSIVVHMSKPDARPGPASWASPVMQIPLPVPFPLACGSLARERSPLLELLGGLLVKPPSERHVEYNGVTYITKSGVISESSPRGRASSMDERTFASTVHSKYGTILLF</sequence>
<dbReference type="InterPro" id="IPR018159">
    <property type="entry name" value="Spectrin/alpha-actinin"/>
</dbReference>
<evidence type="ECO:0000256" key="3">
    <source>
        <dbReference type="ARBA" id="ARBA00022737"/>
    </source>
</evidence>
<evidence type="ECO:0000313" key="8">
    <source>
        <dbReference type="Proteomes" id="UP000000305"/>
    </source>
</evidence>
<dbReference type="HOGENOM" id="CLU_669494_0_0_1"/>
<gene>
    <name evidence="7" type="ORF">DAPPUDRAFT_238990</name>
</gene>
<dbReference type="InterPro" id="IPR052403">
    <property type="entry name" value="LINC-complex_assoc"/>
</dbReference>
<evidence type="ECO:0000313" key="7">
    <source>
        <dbReference type="EMBL" id="EFX84561.1"/>
    </source>
</evidence>
<dbReference type="PANTHER" id="PTHR47535">
    <property type="entry name" value="MUSCLE-SPECIFIC PROTEIN 300 KDA, ISOFORM G"/>
    <property type="match status" value="1"/>
</dbReference>
<dbReference type="GO" id="GO:0016020">
    <property type="term" value="C:membrane"/>
    <property type="evidence" value="ECO:0007669"/>
    <property type="project" value="UniProtKB-SubCell"/>
</dbReference>
<accession>E9G7Y3</accession>
<proteinExistence type="predicted"/>
<keyword evidence="5" id="KW-0472">Membrane</keyword>
<feature type="compositionally biased region" description="Basic and acidic residues" evidence="6">
    <location>
        <begin position="15"/>
        <end position="26"/>
    </location>
</feature>
<keyword evidence="2" id="KW-0812">Transmembrane</keyword>
<feature type="region of interest" description="Disordered" evidence="6">
    <location>
        <begin position="15"/>
        <end position="45"/>
    </location>
</feature>
<feature type="compositionally biased region" description="Polar residues" evidence="6">
    <location>
        <begin position="32"/>
        <end position="45"/>
    </location>
</feature>
<dbReference type="EMBL" id="GL732534">
    <property type="protein sequence ID" value="EFX84561.1"/>
    <property type="molecule type" value="Genomic_DNA"/>
</dbReference>
<comment type="subcellular location">
    <subcellularLocation>
        <location evidence="1">Membrane</location>
    </subcellularLocation>
</comment>
<keyword evidence="3" id="KW-0677">Repeat</keyword>
<protein>
    <submittedName>
        <fullName evidence="7">Uncharacterized protein</fullName>
    </submittedName>
</protein>
<evidence type="ECO:0000256" key="1">
    <source>
        <dbReference type="ARBA" id="ARBA00004370"/>
    </source>
</evidence>
<keyword evidence="8" id="KW-1185">Reference proteome</keyword>
<dbReference type="OrthoDB" id="6374710at2759"/>
<dbReference type="PANTHER" id="PTHR47535:SF10">
    <property type="entry name" value="MUSCLE-SPECIFIC PROTEIN 300 KDA"/>
    <property type="match status" value="1"/>
</dbReference>
<dbReference type="SUPFAM" id="SSF46966">
    <property type="entry name" value="Spectrin repeat"/>
    <property type="match status" value="1"/>
</dbReference>
<dbReference type="Pfam" id="PF00435">
    <property type="entry name" value="Spectrin"/>
    <property type="match status" value="2"/>
</dbReference>
<dbReference type="FunFam" id="1.20.58.60:FF:000171">
    <property type="entry name" value="Uncharacterized protein, isoform B"/>
    <property type="match status" value="1"/>
</dbReference>
<dbReference type="eggNOG" id="KOG0516">
    <property type="taxonomic scope" value="Eukaryota"/>
</dbReference>
<dbReference type="InParanoid" id="E9G7Y3"/>
<dbReference type="KEGG" id="dpx:DAPPUDRAFT_238990"/>
<dbReference type="PhylomeDB" id="E9G7Y3"/>
<name>E9G7Y3_DAPPU</name>
<evidence type="ECO:0000256" key="2">
    <source>
        <dbReference type="ARBA" id="ARBA00022692"/>
    </source>
</evidence>
<dbReference type="Proteomes" id="UP000000305">
    <property type="component" value="Unassembled WGS sequence"/>
</dbReference>